<evidence type="ECO:0000259" key="2">
    <source>
        <dbReference type="Pfam" id="PF00266"/>
    </source>
</evidence>
<dbReference type="PANTHER" id="PTHR43586">
    <property type="entry name" value="CYSTEINE DESULFURASE"/>
    <property type="match status" value="1"/>
</dbReference>
<keyword evidence="1" id="KW-0663">Pyridoxal phosphate</keyword>
<dbReference type="AlphaFoldDB" id="A0A5D3D3R7"/>
<organism evidence="3 4">
    <name type="scientific">Cucumis melo var. makuwa</name>
    <name type="common">Oriental melon</name>
    <dbReference type="NCBI Taxonomy" id="1194695"/>
    <lineage>
        <taxon>Eukaryota</taxon>
        <taxon>Viridiplantae</taxon>
        <taxon>Streptophyta</taxon>
        <taxon>Embryophyta</taxon>
        <taxon>Tracheophyta</taxon>
        <taxon>Spermatophyta</taxon>
        <taxon>Magnoliopsida</taxon>
        <taxon>eudicotyledons</taxon>
        <taxon>Gunneridae</taxon>
        <taxon>Pentapetalae</taxon>
        <taxon>rosids</taxon>
        <taxon>fabids</taxon>
        <taxon>Cucurbitales</taxon>
        <taxon>Cucurbitaceae</taxon>
        <taxon>Benincaseae</taxon>
        <taxon>Cucumis</taxon>
    </lineage>
</organism>
<dbReference type="InterPro" id="IPR000192">
    <property type="entry name" value="Aminotrans_V_dom"/>
</dbReference>
<evidence type="ECO:0000313" key="3">
    <source>
        <dbReference type="EMBL" id="TYK18046.1"/>
    </source>
</evidence>
<dbReference type="PANTHER" id="PTHR43586:SF8">
    <property type="entry name" value="CYSTEINE DESULFURASE 1, CHLOROPLASTIC"/>
    <property type="match status" value="1"/>
</dbReference>
<reference evidence="3 4" key="1">
    <citation type="submission" date="2019-08" db="EMBL/GenBank/DDBJ databases">
        <title>Draft genome sequences of two oriental melons (Cucumis melo L. var makuwa).</title>
        <authorList>
            <person name="Kwon S.-Y."/>
        </authorList>
    </citation>
    <scope>NUCLEOTIDE SEQUENCE [LARGE SCALE GENOMIC DNA]</scope>
    <source>
        <strain evidence="4">cv. Chang Bougi</strain>
        <tissue evidence="3">Leaf</tissue>
    </source>
</reference>
<dbReference type="InterPro" id="IPR015421">
    <property type="entry name" value="PyrdxlP-dep_Trfase_major"/>
</dbReference>
<dbReference type="InterPro" id="IPR015424">
    <property type="entry name" value="PyrdxlP-dep_Trfase"/>
</dbReference>
<accession>A0A5D3D3R7</accession>
<sequence length="171" mass="18810">MVNYYEASNSNVHHGIHSLSAKATDEYERARKKVASFINAGDAKEIDFTRNATEAINLVAYSWGLVNLKSEDEIILMVVELHSALIPWQPVAKRTGVVQKFVSLASILPIEEIVGLAHHFEAKVLVDACQSVSHMVVDSQALDANFLVASSHKASDSCKERLICCLQCLQS</sequence>
<comment type="caution">
    <text evidence="3">The sequence shown here is derived from an EMBL/GenBank/DDBJ whole genome shotgun (WGS) entry which is preliminary data.</text>
</comment>
<dbReference type="Gene3D" id="3.40.640.10">
    <property type="entry name" value="Type I PLP-dependent aspartate aminotransferase-like (Major domain)"/>
    <property type="match status" value="2"/>
</dbReference>
<protein>
    <submittedName>
        <fullName evidence="3">Cysteine desulfurase 1</fullName>
    </submittedName>
</protein>
<feature type="domain" description="Aminotransferase class V" evidence="2">
    <location>
        <begin position="1"/>
        <end position="101"/>
    </location>
</feature>
<dbReference type="SUPFAM" id="SSF53383">
    <property type="entry name" value="PLP-dependent transferases"/>
    <property type="match status" value="1"/>
</dbReference>
<dbReference type="Pfam" id="PF00266">
    <property type="entry name" value="Aminotran_5"/>
    <property type="match status" value="2"/>
</dbReference>
<gene>
    <name evidence="3" type="ORF">E5676_scaffold306G003690</name>
</gene>
<feature type="domain" description="Aminotransferase class V" evidence="2">
    <location>
        <begin position="107"/>
        <end position="153"/>
    </location>
</feature>
<evidence type="ECO:0000256" key="1">
    <source>
        <dbReference type="ARBA" id="ARBA00022898"/>
    </source>
</evidence>
<proteinExistence type="predicted"/>
<dbReference type="EMBL" id="SSTD01007940">
    <property type="protein sequence ID" value="TYK18046.1"/>
    <property type="molecule type" value="Genomic_DNA"/>
</dbReference>
<dbReference type="Proteomes" id="UP000321947">
    <property type="component" value="Unassembled WGS sequence"/>
</dbReference>
<evidence type="ECO:0000313" key="4">
    <source>
        <dbReference type="Proteomes" id="UP000321947"/>
    </source>
</evidence>
<name>A0A5D3D3R7_CUCMM</name>